<evidence type="ECO:0000313" key="1">
    <source>
        <dbReference type="EMBL" id="CAN0277258.1"/>
    </source>
</evidence>
<dbReference type="EMBL" id="OX596109">
    <property type="protein sequence ID" value="CAN0277258.1"/>
    <property type="molecule type" value="Genomic_DNA"/>
</dbReference>
<accession>A0AC59Z6Z6</accession>
<reference evidence="1" key="2">
    <citation type="submission" date="2025-03" db="EMBL/GenBank/DDBJ databases">
        <authorList>
            <consortium name="ELIXIR-Norway"/>
            <consortium name="Elixir Norway"/>
        </authorList>
    </citation>
    <scope>NUCLEOTIDE SEQUENCE</scope>
</reference>
<reference evidence="1" key="1">
    <citation type="submission" date="2023-05" db="EMBL/GenBank/DDBJ databases">
        <authorList>
            <consortium name="ELIXIR-Norway"/>
        </authorList>
    </citation>
    <scope>NUCLEOTIDE SEQUENCE</scope>
</reference>
<protein>
    <submittedName>
        <fullName evidence="1">Uncharacterized protein</fullName>
    </submittedName>
</protein>
<gene>
    <name evidence="1" type="ORF">MRATA1EN22A_LOCUS14784</name>
</gene>
<name>A0AC59Z6Z6_RANTA</name>
<organism evidence="1 2">
    <name type="scientific">Rangifer tarandus platyrhynchus</name>
    <name type="common">Svalbard reindeer</name>
    <dbReference type="NCBI Taxonomy" id="3082113"/>
    <lineage>
        <taxon>Eukaryota</taxon>
        <taxon>Metazoa</taxon>
        <taxon>Chordata</taxon>
        <taxon>Craniata</taxon>
        <taxon>Vertebrata</taxon>
        <taxon>Euteleostomi</taxon>
        <taxon>Mammalia</taxon>
        <taxon>Eutheria</taxon>
        <taxon>Laurasiatheria</taxon>
        <taxon>Artiodactyla</taxon>
        <taxon>Ruminantia</taxon>
        <taxon>Pecora</taxon>
        <taxon>Cervidae</taxon>
        <taxon>Odocoileinae</taxon>
        <taxon>Rangifer</taxon>
    </lineage>
</organism>
<evidence type="ECO:0000313" key="2">
    <source>
        <dbReference type="Proteomes" id="UP001162501"/>
    </source>
</evidence>
<proteinExistence type="predicted"/>
<sequence length="127" mass="13334">MATKRVVALDKPSAPHGHPHPPCPPALPFLTPISTLQSRSLGEPRQSGPTGGPFQIHEMRTWEGSSGHGRGLAVCPRDKPPPSGPNSSSVPQGSLSQCLSANSPDGHSPALLRTHPAFCKASSFLHR</sequence>
<dbReference type="Proteomes" id="UP001162501">
    <property type="component" value="Chromosome 25"/>
</dbReference>